<keyword evidence="1" id="KW-1133">Transmembrane helix</keyword>
<dbReference type="Proteomes" id="UP000246018">
    <property type="component" value="Unassembled WGS sequence"/>
</dbReference>
<sequence length="365" mass="38618">MSPRARAHKLMVVGTVALVAVLCLLPGSAAAHSLDTVGYSKVRQDGEDVRYELVVDFAALAAVAGIGEPGGGAPADADEVLRADRAILEEYVDSRLQVLVDGVACAGNLTNTGVEERFGEPYARISLIYDCPGAGEFEIRYAVLVGDIDPGHSNVVDYELAGGGGRFVFDSAHRDLVVGEASVARQVYRFAALGFDHILHGLDHLLFLVALLIGARTFREFLAVVTVFTAAHSLTLILAATSTLSVPASVVEPLIALSIAYVAAQNLVHRDRSRFRLLAVFGFGLLHGVGFAGAFGLSGDAWLSVWPLLGFNLGVELGQALVVAGLFPLLLLARRFAWSRHLGMAASGSIALVGLAWFSLRLLST</sequence>
<evidence type="ECO:0000313" key="4">
    <source>
        <dbReference type="Proteomes" id="UP000246018"/>
    </source>
</evidence>
<dbReference type="InterPro" id="IPR032809">
    <property type="entry name" value="Put_HupE_UreJ"/>
</dbReference>
<dbReference type="EMBL" id="QDGZ01000014">
    <property type="protein sequence ID" value="PVG80726.1"/>
    <property type="molecule type" value="Genomic_DNA"/>
</dbReference>
<dbReference type="RefSeq" id="WP_116574467.1">
    <property type="nucleotide sequence ID" value="NZ_QDGZ01000014.1"/>
</dbReference>
<proteinExistence type="predicted"/>
<feature type="transmembrane region" description="Helical" evidence="1">
    <location>
        <begin position="246"/>
        <end position="264"/>
    </location>
</feature>
<feature type="transmembrane region" description="Helical" evidence="1">
    <location>
        <begin position="342"/>
        <end position="360"/>
    </location>
</feature>
<organism evidence="3 4">
    <name type="scientific">Nocardioides gansuensis</name>
    <dbReference type="NCBI Taxonomy" id="2138300"/>
    <lineage>
        <taxon>Bacteria</taxon>
        <taxon>Bacillati</taxon>
        <taxon>Actinomycetota</taxon>
        <taxon>Actinomycetes</taxon>
        <taxon>Propionibacteriales</taxon>
        <taxon>Nocardioidaceae</taxon>
        <taxon>Nocardioides</taxon>
    </lineage>
</organism>
<accession>A0A2T8F4S5</accession>
<dbReference type="Pfam" id="PF13795">
    <property type="entry name" value="HupE_UreJ_2"/>
    <property type="match status" value="1"/>
</dbReference>
<feature type="chain" id="PRO_5038705234" description="HupE/UreJ family protein" evidence="2">
    <location>
        <begin position="32"/>
        <end position="365"/>
    </location>
</feature>
<gene>
    <name evidence="3" type="ORF">DDE18_21500</name>
</gene>
<evidence type="ECO:0000256" key="1">
    <source>
        <dbReference type="SAM" id="Phobius"/>
    </source>
</evidence>
<feature type="transmembrane region" description="Helical" evidence="1">
    <location>
        <begin position="221"/>
        <end position="240"/>
    </location>
</feature>
<evidence type="ECO:0008006" key="5">
    <source>
        <dbReference type="Google" id="ProtNLM"/>
    </source>
</evidence>
<dbReference type="AlphaFoldDB" id="A0A2T8F4S5"/>
<feature type="transmembrane region" description="Helical" evidence="1">
    <location>
        <begin position="190"/>
        <end position="214"/>
    </location>
</feature>
<feature type="transmembrane region" description="Helical" evidence="1">
    <location>
        <begin position="276"/>
        <end position="297"/>
    </location>
</feature>
<name>A0A2T8F4S5_9ACTN</name>
<feature type="signal peptide" evidence="2">
    <location>
        <begin position="1"/>
        <end position="31"/>
    </location>
</feature>
<keyword evidence="2" id="KW-0732">Signal</keyword>
<feature type="transmembrane region" description="Helical" evidence="1">
    <location>
        <begin position="309"/>
        <end position="330"/>
    </location>
</feature>
<evidence type="ECO:0000256" key="2">
    <source>
        <dbReference type="SAM" id="SignalP"/>
    </source>
</evidence>
<keyword evidence="4" id="KW-1185">Reference proteome</keyword>
<protein>
    <recommendedName>
        <fullName evidence="5">HupE/UreJ family protein</fullName>
    </recommendedName>
</protein>
<dbReference type="OrthoDB" id="9808870at2"/>
<keyword evidence="1" id="KW-0472">Membrane</keyword>
<reference evidence="3 4" key="1">
    <citation type="submission" date="2018-04" db="EMBL/GenBank/DDBJ databases">
        <title>Genome of Nocardioides gansuensis WSJ-1.</title>
        <authorList>
            <person name="Wu S."/>
            <person name="Wang G."/>
        </authorList>
    </citation>
    <scope>NUCLEOTIDE SEQUENCE [LARGE SCALE GENOMIC DNA]</scope>
    <source>
        <strain evidence="3 4">WSJ-1</strain>
    </source>
</reference>
<keyword evidence="1" id="KW-0812">Transmembrane</keyword>
<comment type="caution">
    <text evidence="3">The sequence shown here is derived from an EMBL/GenBank/DDBJ whole genome shotgun (WGS) entry which is preliminary data.</text>
</comment>
<evidence type="ECO:0000313" key="3">
    <source>
        <dbReference type="EMBL" id="PVG80726.1"/>
    </source>
</evidence>